<protein>
    <recommendedName>
        <fullName evidence="3">Glycosyltransferase subfamily 4-like N-terminal domain-containing protein</fullName>
    </recommendedName>
</protein>
<evidence type="ECO:0000313" key="2">
    <source>
        <dbReference type="Proteomes" id="UP000788419"/>
    </source>
</evidence>
<keyword evidence="2" id="KW-1185">Reference proteome</keyword>
<dbReference type="SUPFAM" id="SSF53756">
    <property type="entry name" value="UDP-Glycosyltransferase/glycogen phosphorylase"/>
    <property type="match status" value="1"/>
</dbReference>
<dbReference type="Proteomes" id="UP000788419">
    <property type="component" value="Unassembled WGS sequence"/>
</dbReference>
<sequence length="361" mass="40426">MAHDFSKFRVAFVAPCPYGERVQEGWMSRIAAVDAIFGDGPRLYVHLGSHHSKADGEIIHDHGDGLHEICLNVTEHAHRDTIGSLLDHVRFLYVHTVHLAEFVAPWLDTGKIVVDFHGVVPEEETMLGRPELAPKYEVIEQQVLEGAMACVMVSQAMQEHYIAKYPQLSPRRCIILPIVEAMEAESRGRRDGELPVRVVYAGGTQAWQNLDAMLGVARSSQSVGRFRFLSHDHELIRRRAAELGIQEGIECLFSPKSRLAAEYAAADFGFALRDDSPVNRVSSPTKIFEYLQCGVIPIVRSPRLGDFQSLGYRYVTEEEFSSGLFPDSSSRAWMIDDNLGVARKLRDRFRIGAAELIALRG</sequence>
<evidence type="ECO:0008006" key="3">
    <source>
        <dbReference type="Google" id="ProtNLM"/>
    </source>
</evidence>
<organism evidence="1 2">
    <name type="scientific">Pseudoxanthomonas daejeonensis</name>
    <dbReference type="NCBI Taxonomy" id="266062"/>
    <lineage>
        <taxon>Bacteria</taxon>
        <taxon>Pseudomonadati</taxon>
        <taxon>Pseudomonadota</taxon>
        <taxon>Gammaproteobacteria</taxon>
        <taxon>Lysobacterales</taxon>
        <taxon>Lysobacteraceae</taxon>
        <taxon>Pseudoxanthomonas</taxon>
    </lineage>
</organism>
<dbReference type="Gene3D" id="3.40.50.2000">
    <property type="entry name" value="Glycogen Phosphorylase B"/>
    <property type="match status" value="1"/>
</dbReference>
<proteinExistence type="predicted"/>
<evidence type="ECO:0000313" key="1">
    <source>
        <dbReference type="EMBL" id="KAF1696952.1"/>
    </source>
</evidence>
<comment type="caution">
    <text evidence="1">The sequence shown here is derived from an EMBL/GenBank/DDBJ whole genome shotgun (WGS) entry which is preliminary data.</text>
</comment>
<accession>A0ABQ6ZAQ3</accession>
<gene>
    <name evidence="1" type="ORF">CSC65_02635</name>
</gene>
<dbReference type="EMBL" id="PDWN01000002">
    <property type="protein sequence ID" value="KAF1696952.1"/>
    <property type="molecule type" value="Genomic_DNA"/>
</dbReference>
<reference evidence="1 2" key="1">
    <citation type="submission" date="2017-10" db="EMBL/GenBank/DDBJ databases">
        <title>Whole genome sequencing of members of genus Pseudoxanthomonas.</title>
        <authorList>
            <person name="Kumar S."/>
            <person name="Bansal K."/>
            <person name="Kaur A."/>
            <person name="Patil P."/>
            <person name="Sharma S."/>
            <person name="Patil P.B."/>
        </authorList>
    </citation>
    <scope>NUCLEOTIDE SEQUENCE [LARGE SCALE GENOMIC DNA]</scope>
    <source>
        <strain evidence="1 2">DSM 17801</strain>
    </source>
</reference>
<name>A0ABQ6ZAQ3_9GAMM</name>